<protein>
    <submittedName>
        <fullName evidence="1">Uncharacterized protein</fullName>
    </submittedName>
</protein>
<evidence type="ECO:0000313" key="2">
    <source>
        <dbReference type="Proteomes" id="UP000218702"/>
    </source>
</evidence>
<reference evidence="1 2" key="1">
    <citation type="submission" date="2017-06" db="EMBL/GenBank/DDBJ databases">
        <title>Genome sequencing of cyanobaciteial culture collection at National Institute for Environmental Studies (NIES).</title>
        <authorList>
            <person name="Hirose Y."/>
            <person name="Shimura Y."/>
            <person name="Fujisawa T."/>
            <person name="Nakamura Y."/>
            <person name="Kawachi M."/>
        </authorList>
    </citation>
    <scope>NUCLEOTIDE SEQUENCE [LARGE SCALE GENOMIC DNA]</scope>
    <source>
        <strain evidence="1 2">NIES-806</strain>
    </source>
</reference>
<dbReference type="KEGG" id="dcm:NIES806_41800"/>
<accession>A0A1Z4V8T6</accession>
<sequence>MLTINDLSLQDAKPTDSPHLLLWDNPNDLEIQQILFNNNAQLVSYRDNLLIRVKPQQKFLSFQDKLGQELEVLKKICTDTTKPIILLKDMDILITYLYSYPQSPLSLFWNNLANMRHLQSILWIILPSKLNPPNWNINRFQQIDH</sequence>
<keyword evidence="2" id="KW-1185">Reference proteome</keyword>
<dbReference type="AlphaFoldDB" id="A0A1Z4V8T6"/>
<name>A0A1Z4V8T6_9CYAN</name>
<dbReference type="RefSeq" id="WP_096670248.1">
    <property type="nucleotide sequence ID" value="NZ_AP018316.1"/>
</dbReference>
<organism evidence="1 2">
    <name type="scientific">Dolichospermum compactum NIES-806</name>
    <dbReference type="NCBI Taxonomy" id="1973481"/>
    <lineage>
        <taxon>Bacteria</taxon>
        <taxon>Bacillati</taxon>
        <taxon>Cyanobacteriota</taxon>
        <taxon>Cyanophyceae</taxon>
        <taxon>Nostocales</taxon>
        <taxon>Aphanizomenonaceae</taxon>
        <taxon>Dolichospermum</taxon>
        <taxon>Dolichospermum compactum</taxon>
    </lineage>
</organism>
<dbReference type="EMBL" id="AP018316">
    <property type="protein sequence ID" value="BAZ87947.1"/>
    <property type="molecule type" value="Genomic_DNA"/>
</dbReference>
<dbReference type="Proteomes" id="UP000218702">
    <property type="component" value="Chromosome"/>
</dbReference>
<proteinExistence type="predicted"/>
<dbReference type="OrthoDB" id="463389at2"/>
<gene>
    <name evidence="1" type="ORF">NIES806_41800</name>
</gene>
<evidence type="ECO:0000313" key="1">
    <source>
        <dbReference type="EMBL" id="BAZ87947.1"/>
    </source>
</evidence>